<evidence type="ECO:0000313" key="1">
    <source>
        <dbReference type="EMBL" id="PLT90223.1"/>
    </source>
</evidence>
<evidence type="ECO:0000313" key="2">
    <source>
        <dbReference type="Proteomes" id="UP001190825"/>
    </source>
</evidence>
<keyword evidence="2" id="KW-1185">Reference proteome</keyword>
<reference evidence="1 2" key="1">
    <citation type="journal article" date="2018" name="FEMS Microbiol. Ecol.">
        <title>Co-invading symbiotic mutualists of Medicago polymorpha retain high ancestral diversity and contain diverse accessory genomes.</title>
        <authorList>
            <person name="Porter S.S."/>
            <person name="Faber-Hammond J.J."/>
            <person name="Friesen M.L."/>
        </authorList>
    </citation>
    <scope>NUCLEOTIDE SEQUENCE [LARGE SCALE GENOMIC DNA]</scope>
    <source>
        <strain evidence="1 2">Str16</strain>
    </source>
</reference>
<gene>
    <name evidence="1" type="ORF">BMJ33_36550</name>
</gene>
<dbReference type="Proteomes" id="UP001190825">
    <property type="component" value="Unassembled WGS sequence"/>
</dbReference>
<protein>
    <submittedName>
        <fullName evidence="1">Uncharacterized protein</fullName>
    </submittedName>
</protein>
<organism evidence="1 2">
    <name type="scientific">Sinorhizobium medicae</name>
    <dbReference type="NCBI Taxonomy" id="110321"/>
    <lineage>
        <taxon>Bacteria</taxon>
        <taxon>Pseudomonadati</taxon>
        <taxon>Pseudomonadota</taxon>
        <taxon>Alphaproteobacteria</taxon>
        <taxon>Hyphomicrobiales</taxon>
        <taxon>Rhizobiaceae</taxon>
        <taxon>Sinorhizobium/Ensifer group</taxon>
        <taxon>Sinorhizobium</taxon>
    </lineage>
</organism>
<accession>A0ABX4TBR6</accession>
<name>A0ABX4TBR6_9HYPH</name>
<dbReference type="EMBL" id="NBUC01000200">
    <property type="protein sequence ID" value="PLT90223.1"/>
    <property type="molecule type" value="Genomic_DNA"/>
</dbReference>
<proteinExistence type="predicted"/>
<comment type="caution">
    <text evidence="1">The sequence shown here is derived from an EMBL/GenBank/DDBJ whole genome shotgun (WGS) entry which is preliminary data.</text>
</comment>
<sequence length="73" mass="7912">MFGGFGPSLSCPPDTRVFFRQIAWITPRMPVMVAPEGIRLAMCIAAVIRKSLRNDNLLVSLMAFGAGSKGQKS</sequence>